<dbReference type="AlphaFoldDB" id="A0A291H2H0"/>
<dbReference type="PRINTS" id="PR00146">
    <property type="entry name" value="DHPICSNTHASE"/>
</dbReference>
<evidence type="ECO:0000256" key="2">
    <source>
        <dbReference type="ARBA" id="ARBA00023239"/>
    </source>
</evidence>
<dbReference type="OrthoDB" id="3175637at2"/>
<evidence type="ECO:0008006" key="6">
    <source>
        <dbReference type="Google" id="ProtNLM"/>
    </source>
</evidence>
<dbReference type="SUPFAM" id="SSF51569">
    <property type="entry name" value="Aldolase"/>
    <property type="match status" value="1"/>
</dbReference>
<dbReference type="SMART" id="SM01130">
    <property type="entry name" value="DHDPS"/>
    <property type="match status" value="1"/>
</dbReference>
<dbReference type="EMBL" id="CP023564">
    <property type="protein sequence ID" value="ATG56653.1"/>
    <property type="molecule type" value="Genomic_DNA"/>
</dbReference>
<dbReference type="PANTHER" id="PTHR12128:SF66">
    <property type="entry name" value="4-HYDROXY-2-OXOGLUTARATE ALDOLASE, MITOCHONDRIAL"/>
    <property type="match status" value="1"/>
</dbReference>
<dbReference type="PROSITE" id="PS00665">
    <property type="entry name" value="DHDPS_1"/>
    <property type="match status" value="1"/>
</dbReference>
<dbReference type="KEGG" id="bgg:CFK41_14670"/>
<evidence type="ECO:0000256" key="1">
    <source>
        <dbReference type="ARBA" id="ARBA00007592"/>
    </source>
</evidence>
<proteinExistence type="inferred from homology"/>
<gene>
    <name evidence="4" type="ORF">CFK41_14670</name>
</gene>
<evidence type="ECO:0000256" key="3">
    <source>
        <dbReference type="ARBA" id="ARBA00023270"/>
    </source>
</evidence>
<sequence length="372" mass="39404">MGSSRQCENTEVIGHAGNRRVAAFFRQPSGRKIRRAGVEATPLDRRNHRRSNPFPANLTTATLPLTVNRRRSTTTTRGSCMSIPEILSALTTPFDEDGAIDHESFARRLEDVAATLDGVFVAGTTGEFLALDVTERAALAEQALEVLGPQRVVIHVGSSSTRQSLEITERVAALGAIRFAAITPHYLAASTAGITRHWEAIAKECGGELYGYVFPDVAVTDLAPADLPEVLESGITGLKVSGAASARVEEYLEAAPDGFKLWSGNDADLPATMAAGGTGTVSGVSSAAPTLWQDLSRALATQDAAAIAAAQQRIARLVPLLGPSIANIKHALHRTTGEASTCRMTIDQPDGEQIARIDQALSDLDLLDMVTS</sequence>
<name>A0A291H2H0_9MICO</name>
<dbReference type="CDD" id="cd00408">
    <property type="entry name" value="DHDPS-like"/>
    <property type="match status" value="1"/>
</dbReference>
<protein>
    <recommendedName>
        <fullName evidence="6">Dihydrodipicolinate synthase family protein</fullName>
    </recommendedName>
</protein>
<dbReference type="GO" id="GO:0008840">
    <property type="term" value="F:4-hydroxy-tetrahydrodipicolinate synthase activity"/>
    <property type="evidence" value="ECO:0007669"/>
    <property type="project" value="TreeGrafter"/>
</dbReference>
<dbReference type="Proteomes" id="UP000217889">
    <property type="component" value="Chromosome"/>
</dbReference>
<dbReference type="InterPro" id="IPR013785">
    <property type="entry name" value="Aldolase_TIM"/>
</dbReference>
<dbReference type="Pfam" id="PF00701">
    <property type="entry name" value="DHDPS"/>
    <property type="match status" value="1"/>
</dbReference>
<dbReference type="Gene3D" id="3.20.20.70">
    <property type="entry name" value="Aldolase class I"/>
    <property type="match status" value="1"/>
</dbReference>
<dbReference type="InterPro" id="IPR002220">
    <property type="entry name" value="DapA-like"/>
</dbReference>
<keyword evidence="5" id="KW-1185">Reference proteome</keyword>
<organism evidence="4 5">
    <name type="scientific">Brachybacterium ginsengisoli</name>
    <dbReference type="NCBI Taxonomy" id="1331682"/>
    <lineage>
        <taxon>Bacteria</taxon>
        <taxon>Bacillati</taxon>
        <taxon>Actinomycetota</taxon>
        <taxon>Actinomycetes</taxon>
        <taxon>Micrococcales</taxon>
        <taxon>Dermabacteraceae</taxon>
        <taxon>Brachybacterium</taxon>
    </lineage>
</organism>
<keyword evidence="3" id="KW-0704">Schiff base</keyword>
<evidence type="ECO:0000313" key="5">
    <source>
        <dbReference type="Proteomes" id="UP000217889"/>
    </source>
</evidence>
<keyword evidence="2" id="KW-0456">Lyase</keyword>
<evidence type="ECO:0000313" key="4">
    <source>
        <dbReference type="EMBL" id="ATG56653.1"/>
    </source>
</evidence>
<reference evidence="4 5" key="1">
    <citation type="journal article" date="2014" name="Int. J. Syst. Evol. Microbiol.">
        <title>Brachybacterium ginsengisoli sp. nov., isolated from soil of a ginseng field.</title>
        <authorList>
            <person name="Hoang V.A."/>
            <person name="Kim Y.J."/>
            <person name="Nguyen N.L."/>
            <person name="Yang D.C."/>
        </authorList>
    </citation>
    <scope>NUCLEOTIDE SEQUENCE [LARGE SCALE GENOMIC DNA]</scope>
    <source>
        <strain evidence="4 5">DCY80</strain>
    </source>
</reference>
<dbReference type="PANTHER" id="PTHR12128">
    <property type="entry name" value="DIHYDRODIPICOLINATE SYNTHASE"/>
    <property type="match status" value="1"/>
</dbReference>
<accession>A0A291H2H0</accession>
<comment type="similarity">
    <text evidence="1">Belongs to the DapA family.</text>
</comment>
<dbReference type="InterPro" id="IPR020624">
    <property type="entry name" value="Schiff_base-form_aldolases_CS"/>
</dbReference>